<organism evidence="1 2">
    <name type="scientific">Adineta ricciae</name>
    <name type="common">Rotifer</name>
    <dbReference type="NCBI Taxonomy" id="249248"/>
    <lineage>
        <taxon>Eukaryota</taxon>
        <taxon>Metazoa</taxon>
        <taxon>Spiralia</taxon>
        <taxon>Gnathifera</taxon>
        <taxon>Rotifera</taxon>
        <taxon>Eurotatoria</taxon>
        <taxon>Bdelloidea</taxon>
        <taxon>Adinetida</taxon>
        <taxon>Adinetidae</taxon>
        <taxon>Adineta</taxon>
    </lineage>
</organism>
<feature type="non-terminal residue" evidence="1">
    <location>
        <position position="1"/>
    </location>
</feature>
<comment type="caution">
    <text evidence="1">The sequence shown here is derived from an EMBL/GenBank/DDBJ whole genome shotgun (WGS) entry which is preliminary data.</text>
</comment>
<reference evidence="1" key="1">
    <citation type="submission" date="2021-02" db="EMBL/GenBank/DDBJ databases">
        <authorList>
            <person name="Nowell W R."/>
        </authorList>
    </citation>
    <scope>NUCLEOTIDE SEQUENCE</scope>
</reference>
<keyword evidence="2" id="KW-1185">Reference proteome</keyword>
<dbReference type="Proteomes" id="UP000663828">
    <property type="component" value="Unassembled WGS sequence"/>
</dbReference>
<dbReference type="EMBL" id="CAJNOR010019426">
    <property type="protein sequence ID" value="CAF1689584.1"/>
    <property type="molecule type" value="Genomic_DNA"/>
</dbReference>
<dbReference type="AlphaFoldDB" id="A0A816HSX4"/>
<evidence type="ECO:0000313" key="2">
    <source>
        <dbReference type="Proteomes" id="UP000663828"/>
    </source>
</evidence>
<accession>A0A816HSX4</accession>
<sequence>LDGASFTPIDVAAACKTLKQATGYGCDGPLERLAWRTYLRLRYGVTDCNSFCRNYRKKRSGRCAKVLNYDNSSWCVQGQTCTCS</sequence>
<evidence type="ECO:0000313" key="1">
    <source>
        <dbReference type="EMBL" id="CAF1689584.1"/>
    </source>
</evidence>
<proteinExistence type="predicted"/>
<protein>
    <submittedName>
        <fullName evidence="1">Uncharacterized protein</fullName>
    </submittedName>
</protein>
<gene>
    <name evidence="1" type="ORF">XAT740_LOCUS63369</name>
</gene>
<name>A0A816HSX4_ADIRI</name>